<gene>
    <name evidence="4" type="ORF">MFFC18_42850</name>
</gene>
<protein>
    <submittedName>
        <fullName evidence="4">Type IV leader peptidase family protein</fullName>
    </submittedName>
</protein>
<accession>A0A5B9PI68</accession>
<feature type="domain" description="Prepilin type IV endopeptidase peptidase" evidence="3">
    <location>
        <begin position="282"/>
        <end position="383"/>
    </location>
</feature>
<feature type="transmembrane region" description="Helical" evidence="2">
    <location>
        <begin position="216"/>
        <end position="241"/>
    </location>
</feature>
<dbReference type="GO" id="GO:0006465">
    <property type="term" value="P:signal peptide processing"/>
    <property type="evidence" value="ECO:0007669"/>
    <property type="project" value="TreeGrafter"/>
</dbReference>
<feature type="transmembrane region" description="Helical" evidence="2">
    <location>
        <begin position="143"/>
        <end position="161"/>
    </location>
</feature>
<feature type="transmembrane region" description="Helical" evidence="2">
    <location>
        <begin position="346"/>
        <end position="364"/>
    </location>
</feature>
<dbReference type="PANTHER" id="PTHR30487">
    <property type="entry name" value="TYPE 4 PREPILIN-LIKE PROTEINS LEADER PEPTIDE-PROCESSING ENZYME"/>
    <property type="match status" value="1"/>
</dbReference>
<dbReference type="KEGG" id="mff:MFFC18_42850"/>
<keyword evidence="2" id="KW-0472">Membrane</keyword>
<dbReference type="InterPro" id="IPR050882">
    <property type="entry name" value="Prepilin_peptidase/N-MTase"/>
</dbReference>
<feature type="transmembrane region" description="Helical" evidence="2">
    <location>
        <begin position="6"/>
        <end position="27"/>
    </location>
</feature>
<name>A0A5B9PI68_9BACT</name>
<dbReference type="GO" id="GO:0005886">
    <property type="term" value="C:plasma membrane"/>
    <property type="evidence" value="ECO:0007669"/>
    <property type="project" value="TreeGrafter"/>
</dbReference>
<sequence length="464" mass="51522">MPPQLLIQILLLAVLGALTGSLINWAIYRWAITRYLPVSPFMKRVPDQLREQHPDYVAENRLDEVQPRAALDFVPIVGWFRLRRDASVFGKACWLRPLLIELTWMIGLPLFFLWQHNGGLIGFDPAVGLTPADADQFASLANGWFWLHSILIALMFIATFIDFDEQMIPDQVTVPGTLVALIASAIFINVRLPLTVPTPAALRSLSSIDFASPDVPGAWVTSTTGLLACVAIFVIWVLALLPKIYPPREFGLGHWGSLKIMLASTFRPRRKNECELRVRPRTTSLMTRIYLLMLFVGVILLPIAWFSWLGMAAKISLVSSFIGLGVAGGLIWGIRIVGGVALGQEAMGFGDVTLMCMIGAFLGWQASMAGFVYSIFFAVVLAIILFVMTKKSYLAFGPYLCMGSLLAMFRWPSVWSDFEHIFWMGPWLLAAFGGSLVLMAILLPLVRWLKESLLGVDLNADETA</sequence>
<evidence type="ECO:0000259" key="3">
    <source>
        <dbReference type="Pfam" id="PF01478"/>
    </source>
</evidence>
<reference evidence="4 5" key="1">
    <citation type="submission" date="2019-08" db="EMBL/GenBank/DDBJ databases">
        <title>Deep-cultivation of Planctomycetes and their phenomic and genomic characterization uncovers novel biology.</title>
        <authorList>
            <person name="Wiegand S."/>
            <person name="Jogler M."/>
            <person name="Boedeker C."/>
            <person name="Pinto D."/>
            <person name="Vollmers J."/>
            <person name="Rivas-Marin E."/>
            <person name="Kohn T."/>
            <person name="Peeters S.H."/>
            <person name="Heuer A."/>
            <person name="Rast P."/>
            <person name="Oberbeckmann S."/>
            <person name="Bunk B."/>
            <person name="Jeske O."/>
            <person name="Meyerdierks A."/>
            <person name="Storesund J.E."/>
            <person name="Kallscheuer N."/>
            <person name="Luecker S."/>
            <person name="Lage O.M."/>
            <person name="Pohl T."/>
            <person name="Merkel B.J."/>
            <person name="Hornburger P."/>
            <person name="Mueller R.-W."/>
            <person name="Bruemmer F."/>
            <person name="Labrenz M."/>
            <person name="Spormann A.M."/>
            <person name="Op den Camp H."/>
            <person name="Overmann J."/>
            <person name="Amann R."/>
            <person name="Jetten M.S.M."/>
            <person name="Mascher T."/>
            <person name="Medema M.H."/>
            <person name="Devos D.P."/>
            <person name="Kaster A.-K."/>
            <person name="Ovreas L."/>
            <person name="Rohde M."/>
            <person name="Galperin M.Y."/>
            <person name="Jogler C."/>
        </authorList>
    </citation>
    <scope>NUCLEOTIDE SEQUENCE [LARGE SCALE GENOMIC DNA]</scope>
    <source>
        <strain evidence="4 5">FC18</strain>
    </source>
</reference>
<evidence type="ECO:0000256" key="2">
    <source>
        <dbReference type="SAM" id="Phobius"/>
    </source>
</evidence>
<dbReference type="OrthoDB" id="9789291at2"/>
<proteinExistence type="inferred from homology"/>
<feature type="transmembrane region" description="Helical" evidence="2">
    <location>
        <begin position="423"/>
        <end position="446"/>
    </location>
</feature>
<dbReference type="STRING" id="980251.GCA_001642875_01286"/>
<dbReference type="GO" id="GO:0004190">
    <property type="term" value="F:aspartic-type endopeptidase activity"/>
    <property type="evidence" value="ECO:0007669"/>
    <property type="project" value="InterPro"/>
</dbReference>
<keyword evidence="2" id="KW-0812">Transmembrane</keyword>
<dbReference type="PANTHER" id="PTHR30487:SF0">
    <property type="entry name" value="PREPILIN LEADER PEPTIDASE_N-METHYLTRANSFERASE-RELATED"/>
    <property type="match status" value="1"/>
</dbReference>
<comment type="similarity">
    <text evidence="1">Belongs to the peptidase A24 family.</text>
</comment>
<feature type="transmembrane region" description="Helical" evidence="2">
    <location>
        <begin position="370"/>
        <end position="388"/>
    </location>
</feature>
<feature type="transmembrane region" description="Helical" evidence="2">
    <location>
        <begin position="93"/>
        <end position="114"/>
    </location>
</feature>
<dbReference type="Pfam" id="PF01478">
    <property type="entry name" value="Peptidase_A24"/>
    <property type="match status" value="1"/>
</dbReference>
<dbReference type="Proteomes" id="UP000322214">
    <property type="component" value="Chromosome"/>
</dbReference>
<organism evidence="4 5">
    <name type="scientific">Mariniblastus fucicola</name>
    <dbReference type="NCBI Taxonomy" id="980251"/>
    <lineage>
        <taxon>Bacteria</taxon>
        <taxon>Pseudomonadati</taxon>
        <taxon>Planctomycetota</taxon>
        <taxon>Planctomycetia</taxon>
        <taxon>Pirellulales</taxon>
        <taxon>Pirellulaceae</taxon>
        <taxon>Mariniblastus</taxon>
    </lineage>
</organism>
<feature type="transmembrane region" description="Helical" evidence="2">
    <location>
        <begin position="173"/>
        <end position="196"/>
    </location>
</feature>
<dbReference type="AlphaFoldDB" id="A0A5B9PI68"/>
<evidence type="ECO:0000313" key="5">
    <source>
        <dbReference type="Proteomes" id="UP000322214"/>
    </source>
</evidence>
<evidence type="ECO:0000256" key="1">
    <source>
        <dbReference type="ARBA" id="ARBA00005801"/>
    </source>
</evidence>
<dbReference type="InterPro" id="IPR000045">
    <property type="entry name" value="Prepilin_IV_endopep_pep"/>
</dbReference>
<evidence type="ECO:0000313" key="4">
    <source>
        <dbReference type="EMBL" id="QEG24366.1"/>
    </source>
</evidence>
<feature type="transmembrane region" description="Helical" evidence="2">
    <location>
        <begin position="315"/>
        <end position="334"/>
    </location>
</feature>
<dbReference type="EMBL" id="CP042912">
    <property type="protein sequence ID" value="QEG24366.1"/>
    <property type="molecule type" value="Genomic_DNA"/>
</dbReference>
<keyword evidence="2" id="KW-1133">Transmembrane helix</keyword>
<dbReference type="RefSeq" id="WP_075084052.1">
    <property type="nucleotide sequence ID" value="NZ_CP042912.1"/>
</dbReference>
<keyword evidence="5" id="KW-1185">Reference proteome</keyword>
<feature type="transmembrane region" description="Helical" evidence="2">
    <location>
        <begin position="393"/>
        <end position="411"/>
    </location>
</feature>
<feature type="transmembrane region" description="Helical" evidence="2">
    <location>
        <begin position="289"/>
        <end position="309"/>
    </location>
</feature>